<dbReference type="Proteomes" id="UP000031938">
    <property type="component" value="Unassembled WGS sequence"/>
</dbReference>
<proteinExistence type="predicted"/>
<dbReference type="OrthoDB" id="2447388at2"/>
<name>A0A0C2VLM7_9BACL</name>
<reference evidence="1 2" key="1">
    <citation type="submission" date="2015-01" db="EMBL/GenBank/DDBJ databases">
        <title>Genome sequencing of Jeotgalibacillus soli.</title>
        <authorList>
            <person name="Goh K.M."/>
            <person name="Chan K.-G."/>
            <person name="Yaakop A.S."/>
            <person name="Ee R."/>
            <person name="Gan H.M."/>
            <person name="Chan C.S."/>
        </authorList>
    </citation>
    <scope>NUCLEOTIDE SEQUENCE [LARGE SCALE GENOMIC DNA]</scope>
    <source>
        <strain evidence="1 2">P9</strain>
    </source>
</reference>
<protein>
    <submittedName>
        <fullName evidence="1">Uncharacterized protein</fullName>
    </submittedName>
</protein>
<gene>
    <name evidence="1" type="ORF">KP78_13000</name>
</gene>
<dbReference type="PATRIC" id="fig|889306.3.peg.1309"/>
<comment type="caution">
    <text evidence="1">The sequence shown here is derived from an EMBL/GenBank/DDBJ whole genome shotgun (WGS) entry which is preliminary data.</text>
</comment>
<dbReference type="RefSeq" id="WP_041087082.1">
    <property type="nucleotide sequence ID" value="NZ_JXRP01000009.1"/>
</dbReference>
<evidence type="ECO:0000313" key="2">
    <source>
        <dbReference type="Proteomes" id="UP000031938"/>
    </source>
</evidence>
<keyword evidence="2" id="KW-1185">Reference proteome</keyword>
<accession>A0A0C2VLM7</accession>
<organism evidence="1 2">
    <name type="scientific">Jeotgalibacillus soli</name>
    <dbReference type="NCBI Taxonomy" id="889306"/>
    <lineage>
        <taxon>Bacteria</taxon>
        <taxon>Bacillati</taxon>
        <taxon>Bacillota</taxon>
        <taxon>Bacilli</taxon>
        <taxon>Bacillales</taxon>
        <taxon>Caryophanaceae</taxon>
        <taxon>Jeotgalibacillus</taxon>
    </lineage>
</organism>
<dbReference type="EMBL" id="JXRP01000009">
    <property type="protein sequence ID" value="KIL49832.1"/>
    <property type="molecule type" value="Genomic_DNA"/>
</dbReference>
<dbReference type="AlphaFoldDB" id="A0A0C2VLM7"/>
<evidence type="ECO:0000313" key="1">
    <source>
        <dbReference type="EMBL" id="KIL49832.1"/>
    </source>
</evidence>
<sequence length="313" mass="35771">MSEVELSLSVRYKDFEYTVKGDQTLLDRHEPIALNLLNQVIDLEKQQPSKFLPKKLQTSITPTRSLADEKVPESAAHSVSASDKKEIQLFLEGLPLQSEWQYTLAIAYYITQHHGHPAFTAKAVRKQFRESRHNVPNNIHLSVHTCVKKGFLIESGLSDLQKTYEITSTGIQYISDLKIPNDSISSETALSFDPSSGPSEKQLQLLDITIQDLNLNNNPNPILMERIDDQALSILYIYRNELDYPCLSAQDVYYILRDVFSYNHSSKAVQIALSRSRPKVEKIKKDGQIHYQLTQVGIEYLEQRLNQQLPINE</sequence>